<protein>
    <submittedName>
        <fullName evidence="2">Uncharacterized protein</fullName>
    </submittedName>
</protein>
<keyword evidence="3" id="KW-1185">Reference proteome</keyword>
<accession>A0AAN5CHU6</accession>
<feature type="non-terminal residue" evidence="2">
    <location>
        <position position="1"/>
    </location>
</feature>
<organism evidence="2 3">
    <name type="scientific">Pristionchus mayeri</name>
    <dbReference type="NCBI Taxonomy" id="1317129"/>
    <lineage>
        <taxon>Eukaryota</taxon>
        <taxon>Metazoa</taxon>
        <taxon>Ecdysozoa</taxon>
        <taxon>Nematoda</taxon>
        <taxon>Chromadorea</taxon>
        <taxon>Rhabditida</taxon>
        <taxon>Rhabditina</taxon>
        <taxon>Diplogasteromorpha</taxon>
        <taxon>Diplogasteroidea</taxon>
        <taxon>Neodiplogasteridae</taxon>
        <taxon>Pristionchus</taxon>
    </lineage>
</organism>
<gene>
    <name evidence="1" type="ORF">PMAYCL1PPCAC_14823</name>
    <name evidence="2" type="ORF">PMAYCL1PPCAC_14824</name>
</gene>
<reference evidence="2" key="2">
    <citation type="submission" date="2023-06" db="EMBL/GenBank/DDBJ databases">
        <title>Genome assembly of Pristionchus species.</title>
        <authorList>
            <person name="Yoshida K."/>
            <person name="Sommer R.J."/>
        </authorList>
    </citation>
    <scope>NUCLEOTIDE SEQUENCE</scope>
    <source>
        <strain evidence="2">RS5460</strain>
    </source>
</reference>
<comment type="caution">
    <text evidence="2">The sequence shown here is derived from an EMBL/GenBank/DDBJ whole genome shotgun (WGS) entry which is preliminary data.</text>
</comment>
<dbReference type="Proteomes" id="UP001328107">
    <property type="component" value="Unassembled WGS sequence"/>
</dbReference>
<name>A0AAN5CHU6_9BILA</name>
<sequence>AYLVNFCSASARSFILPAGTYFIGVSHTPLPLQISITYHKTNLGCNDEVPALLIGFPLTFEPTRHKCSLILPGRTVLEIKNIQRYSKEKTKNHRNCVRVRMGKHLHGLYWHWAFVCQIPANDFYEYELGCGAVVMDASSRAIERVEFVMRKMDELKAVVAPSMCSTDNDNDIPH</sequence>
<evidence type="ECO:0000313" key="1">
    <source>
        <dbReference type="EMBL" id="GMR44628.1"/>
    </source>
</evidence>
<dbReference type="EMBL" id="BTRK01000004">
    <property type="protein sequence ID" value="GMR44628.1"/>
    <property type="molecule type" value="Genomic_DNA"/>
</dbReference>
<reference evidence="3" key="1">
    <citation type="submission" date="2022-10" db="EMBL/GenBank/DDBJ databases">
        <title>Genome assembly of Pristionchus species.</title>
        <authorList>
            <person name="Yoshida K."/>
            <person name="Sommer R.J."/>
        </authorList>
    </citation>
    <scope>NUCLEOTIDE SEQUENCE [LARGE SCALE GENOMIC DNA]</scope>
    <source>
        <strain evidence="3">RS5460</strain>
    </source>
</reference>
<dbReference type="EMBL" id="BTRK01000004">
    <property type="protein sequence ID" value="GMR44629.1"/>
    <property type="molecule type" value="Genomic_DNA"/>
</dbReference>
<evidence type="ECO:0000313" key="2">
    <source>
        <dbReference type="EMBL" id="GMR44629.1"/>
    </source>
</evidence>
<proteinExistence type="predicted"/>
<dbReference type="AlphaFoldDB" id="A0AAN5CHU6"/>
<evidence type="ECO:0000313" key="3">
    <source>
        <dbReference type="Proteomes" id="UP001328107"/>
    </source>
</evidence>